<protein>
    <recommendedName>
        <fullName evidence="3">3-carboxymuconate cyclase</fullName>
    </recommendedName>
</protein>
<dbReference type="EMBL" id="MU032349">
    <property type="protein sequence ID" value="KAF3763381.1"/>
    <property type="molecule type" value="Genomic_DNA"/>
</dbReference>
<sequence length="378" mass="37232">KAIYVLDNQAKNAVIAVPVGADGFLDTAAGSTTLTGGAGASAINAATNESAGPDALFSQSALAVSGNTLFAVNPGSNSLSMFTIDPRDATKLTLLGQPVPLPGDFPNTVAVSAQNKLACVGLTGASAGISCVSFDASSGCSEADDLRALDLGQTTPPVGPTNTVSQVFFSADESTLFATVKGNPAVNNTGFLASYAITSNNTAGPSVAATGQQSSPPNTAMLFGAATIPGSTTSLFIADPSFGAAVIGVQQQESTKGTGQTVLSTSAEAVVPGQKAICWLTISPATGTAFLADGGLDRLVEVSPGNATILGEIDLSANGDPGLIDIGAAGVFLYALSPGNGTTDAAVTVVSTKTMSQVQHADLSGLGGSKSAQGIAIL</sequence>
<comment type="caution">
    <text evidence="1">The sequence shown here is derived from an EMBL/GenBank/DDBJ whole genome shotgun (WGS) entry which is preliminary data.</text>
</comment>
<evidence type="ECO:0000313" key="1">
    <source>
        <dbReference type="EMBL" id="KAF3763381.1"/>
    </source>
</evidence>
<dbReference type="Gene3D" id="2.130.10.10">
    <property type="entry name" value="YVTN repeat-like/Quinoprotein amine dehydrogenase"/>
    <property type="match status" value="1"/>
</dbReference>
<reference evidence="1" key="1">
    <citation type="journal article" date="2020" name="Phytopathology">
        <title>Genome sequence of the chestnut blight fungus Cryphonectria parasitica EP155: A fundamental resource for an archetypical invasive plant pathogen.</title>
        <authorList>
            <person name="Crouch J.A."/>
            <person name="Dawe A."/>
            <person name="Aerts A."/>
            <person name="Barry K."/>
            <person name="Churchill A.C.L."/>
            <person name="Grimwood J."/>
            <person name="Hillman B."/>
            <person name="Milgroom M.G."/>
            <person name="Pangilinan J."/>
            <person name="Smith M."/>
            <person name="Salamov A."/>
            <person name="Schmutz J."/>
            <person name="Yadav J."/>
            <person name="Grigoriev I.V."/>
            <person name="Nuss D."/>
        </authorList>
    </citation>
    <scope>NUCLEOTIDE SEQUENCE</scope>
    <source>
        <strain evidence="1">EP155</strain>
    </source>
</reference>
<dbReference type="AlphaFoldDB" id="A0A9P4XYR9"/>
<organism evidence="1 2">
    <name type="scientific">Cryphonectria parasitica (strain ATCC 38755 / EP155)</name>
    <dbReference type="NCBI Taxonomy" id="660469"/>
    <lineage>
        <taxon>Eukaryota</taxon>
        <taxon>Fungi</taxon>
        <taxon>Dikarya</taxon>
        <taxon>Ascomycota</taxon>
        <taxon>Pezizomycotina</taxon>
        <taxon>Sordariomycetes</taxon>
        <taxon>Sordariomycetidae</taxon>
        <taxon>Diaporthales</taxon>
        <taxon>Cryphonectriaceae</taxon>
        <taxon>Cryphonectria-Endothia species complex</taxon>
        <taxon>Cryphonectria</taxon>
    </lineage>
</organism>
<dbReference type="Proteomes" id="UP000803844">
    <property type="component" value="Unassembled WGS sequence"/>
</dbReference>
<dbReference type="OrthoDB" id="10006285at2759"/>
<name>A0A9P4XYR9_CRYP1</name>
<feature type="non-terminal residue" evidence="1">
    <location>
        <position position="1"/>
    </location>
</feature>
<dbReference type="RefSeq" id="XP_040774342.1">
    <property type="nucleotide sequence ID" value="XM_040915847.1"/>
</dbReference>
<keyword evidence="2" id="KW-1185">Reference proteome</keyword>
<dbReference type="InterPro" id="IPR015943">
    <property type="entry name" value="WD40/YVTN_repeat-like_dom_sf"/>
</dbReference>
<dbReference type="GeneID" id="63832976"/>
<gene>
    <name evidence="1" type="ORF">M406DRAFT_230663</name>
</gene>
<accession>A0A9P4XYR9</accession>
<proteinExistence type="predicted"/>
<evidence type="ECO:0008006" key="3">
    <source>
        <dbReference type="Google" id="ProtNLM"/>
    </source>
</evidence>
<evidence type="ECO:0000313" key="2">
    <source>
        <dbReference type="Proteomes" id="UP000803844"/>
    </source>
</evidence>
<dbReference type="SUPFAM" id="SSF63829">
    <property type="entry name" value="Calcium-dependent phosphotriesterase"/>
    <property type="match status" value="1"/>
</dbReference>
<feature type="non-terminal residue" evidence="1">
    <location>
        <position position="378"/>
    </location>
</feature>